<dbReference type="EMBL" id="CP070496">
    <property type="protein sequence ID" value="QSB05123.1"/>
    <property type="molecule type" value="Genomic_DNA"/>
</dbReference>
<organism evidence="1 2">
    <name type="scientific">Natronoglycomyces albus</name>
    <dbReference type="NCBI Taxonomy" id="2811108"/>
    <lineage>
        <taxon>Bacteria</taxon>
        <taxon>Bacillati</taxon>
        <taxon>Actinomycetota</taxon>
        <taxon>Actinomycetes</taxon>
        <taxon>Glycomycetales</taxon>
        <taxon>Glycomycetaceae</taxon>
        <taxon>Natronoglycomyces</taxon>
    </lineage>
</organism>
<evidence type="ECO:0000313" key="2">
    <source>
        <dbReference type="Proteomes" id="UP000662939"/>
    </source>
</evidence>
<gene>
    <name evidence="1" type="ORF">JQS30_15400</name>
</gene>
<dbReference type="KEGG" id="nav:JQS30_15400"/>
<protein>
    <submittedName>
        <fullName evidence="1">Uncharacterized protein</fullName>
    </submittedName>
</protein>
<dbReference type="AlphaFoldDB" id="A0A895XNK1"/>
<evidence type="ECO:0000313" key="1">
    <source>
        <dbReference type="EMBL" id="QSB05123.1"/>
    </source>
</evidence>
<sequence>MSGHEPPSAESIDELRLRLERQLLSIDEAIATASEGRKNFESMIDEDSPVEMFNATLRNSLENINRFTKHLYQLRQRVYQELNALQKH</sequence>
<name>A0A895XNK1_9ACTN</name>
<dbReference type="RefSeq" id="WP_213171124.1">
    <property type="nucleotide sequence ID" value="NZ_CP070496.1"/>
</dbReference>
<accession>A0A895XNK1</accession>
<dbReference type="Proteomes" id="UP000662939">
    <property type="component" value="Chromosome"/>
</dbReference>
<keyword evidence="2" id="KW-1185">Reference proteome</keyword>
<proteinExistence type="predicted"/>
<reference evidence="1" key="1">
    <citation type="submission" date="2021-02" db="EMBL/GenBank/DDBJ databases">
        <title>Natronoglycomyces albus gen. nov., sp. nov, a haloalkaliphilic actinobacterium from a soda solonchak soil.</title>
        <authorList>
            <person name="Sorokin D.Y."/>
            <person name="Khijniak T.V."/>
            <person name="Zakharycheva A.P."/>
            <person name="Boueva O.V."/>
            <person name="Ariskina E.V."/>
            <person name="Hahnke R.L."/>
            <person name="Bunk B."/>
            <person name="Sproer C."/>
            <person name="Schumann P."/>
            <person name="Evtushenko L.I."/>
            <person name="Kublanov I.V."/>
        </authorList>
    </citation>
    <scope>NUCLEOTIDE SEQUENCE</scope>
    <source>
        <strain evidence="1">DSM 106290</strain>
    </source>
</reference>